<organism evidence="1 2">
    <name type="scientific">Escherichia coli</name>
    <dbReference type="NCBI Taxonomy" id="562"/>
    <lineage>
        <taxon>Bacteria</taxon>
        <taxon>Pseudomonadati</taxon>
        <taxon>Pseudomonadota</taxon>
        <taxon>Gammaproteobacteria</taxon>
        <taxon>Enterobacterales</taxon>
        <taxon>Enterobacteriaceae</taxon>
        <taxon>Escherichia</taxon>
    </lineage>
</organism>
<comment type="caution">
    <text evidence="1">The sequence shown here is derived from an EMBL/GenBank/DDBJ whole genome shotgun (WGS) entry which is preliminary data.</text>
</comment>
<accession>A0A2S1Y6Q4</accession>
<dbReference type="RefSeq" id="WP_001548450.1">
    <property type="nucleotide sequence ID" value="NZ_CAMPRX010000019.1"/>
</dbReference>
<gene>
    <name evidence="1" type="ORF">FWK02_03025</name>
</gene>
<sequence length="254" mass="28146">MIRIGRLLPGGIAIDEGQHHPIKGVALLIKENSEPEEIVVFAKEISSRSISIEITCAALGRALSLPIPEPVLLFDSSNKAFFGSVDATYPSFMKYVSNSSDQAVSDALASWPLLKKASYFDEWIAMDDRHNGNLLFNGDGFFLIDHESAIPQGLAPDLFGIDYYSNQLLQVATYILDRSNDIAVQMMANEARAWTMSCKSNTLTLLDGEISETVQGKEKNQIMSFLSSRIELLGDILYDQIKPQQTQMIYDAKS</sequence>
<dbReference type="AlphaFoldDB" id="A0A2S1Y6Q4"/>
<evidence type="ECO:0000313" key="1">
    <source>
        <dbReference type="EMBL" id="TXT03221.1"/>
    </source>
</evidence>
<dbReference type="Proteomes" id="UP000321461">
    <property type="component" value="Unassembled WGS sequence"/>
</dbReference>
<evidence type="ECO:0000313" key="2">
    <source>
        <dbReference type="Proteomes" id="UP000321461"/>
    </source>
</evidence>
<reference evidence="1 2" key="1">
    <citation type="submission" date="2019-08" db="EMBL/GenBank/DDBJ databases">
        <title>Whole genome analysis of cultivated E. coli strains isolated from CD patients and healthy donors.</title>
        <authorList>
            <person name="Siniagina M.N."/>
            <person name="Markelova M.I."/>
            <person name="Laikov A.V."/>
            <person name="Boulygina E.A."/>
            <person name="Khusnutdinova D.R."/>
            <person name="Kharchenko A."/>
            <person name="Grigoryeva T.V."/>
        </authorList>
    </citation>
    <scope>NUCLEOTIDE SEQUENCE [LARGE SCALE GENOMIC DNA]</scope>
    <source>
        <strain evidence="1 2">3_77_5</strain>
    </source>
</reference>
<proteinExistence type="predicted"/>
<dbReference type="EMBL" id="VSBS01000053">
    <property type="protein sequence ID" value="TXT03221.1"/>
    <property type="molecule type" value="Genomic_DNA"/>
</dbReference>
<protein>
    <submittedName>
        <fullName evidence="1">Uncharacterized protein</fullName>
    </submittedName>
</protein>
<name>A0A2S1Y6Q4_ECOLX</name>